<accession>A0A192Y5A0</accession>
<gene>
    <name evidence="1" type="ORF">KTN4_155</name>
</gene>
<dbReference type="Pfam" id="PF25620">
    <property type="entry name" value="PhiKZ_MCP"/>
    <property type="match status" value="1"/>
</dbReference>
<organism evidence="1 2">
    <name type="scientific">Pseudomonas phage KTN4</name>
    <dbReference type="NCBI Taxonomy" id="1862701"/>
    <lineage>
        <taxon>Viruses</taxon>
        <taxon>Duplodnaviria</taxon>
        <taxon>Heunggongvirae</taxon>
        <taxon>Uroviricota</taxon>
        <taxon>Caudoviricetes</taxon>
        <taxon>Chimalliviridae</taxon>
        <taxon>Phikzvirus</taxon>
        <taxon>Phikzvirus phiKZ</taxon>
    </lineage>
</organism>
<dbReference type="InterPro" id="IPR057920">
    <property type="entry name" value="PhiKZ_MCP"/>
</dbReference>
<sequence length="747" mass="82915">MSVHALRELFKHKGEKNYEVFSMEDFIGRLESEIGLNDSVVSQGRSLVSTISHENFGTVQATDVQDAAAIYNKMQMLVNDYGFERVSSSDPQVRAREERVRENQITAATMAAIACADETKYIRALRGITKAKASNEDHVKVVQHQFNGPAGGIQVFENGVGLENYNEKSQRDFRVVTIGYNLAASRQDEFAERIYPTTVINPIEGGVVQVLPYIAVMKDVYHEVSGVKMDNEEVNMVEAYRDPSILDDESIALIPALDPAGSNADFFVDPALVPPYTIKNEQNLTITTAPLKANVRLDLMGNSNANLLIQRGMLEVSDTIDPAGRLKNLFVLLGGKVVKFKVDRLPRAVFQPDLVGDTRNAVIRFDSDDLVVSGDTTFIDGSADGVINDLKTAKLSLRLSVGFGGTISLSKGDSKFGATDTYVDKVLNEDGQVMDNADPAVKAILDQLTDLAVIGFELDTRFTNTNRRQRGHLLQTRALQFRHPIPMHAPVTLPMDTMTDEGPGEVVKALTVNTNIRNSNNAVKRMLNYLAQLREVVHNGYNRPKFGIIEGALSAVMRPTYRYKELDLEKVIDTIKSKDRWDDVCAAILNCVKAELFPAHRDSNIEAAFRVISGNQDETPMYLFCSDKEIANYLMTKGDDRTLGAYLKYDIVSTNNQLFDGKLVVIPTRAVQQENDILSWGQFFYVSTVIADLPITRGGHQVTREIAAIPFNLHVNNIPFALEFKITGFQKVMGETQFNGKLADLKP</sequence>
<dbReference type="EMBL" id="KU521356">
    <property type="protein sequence ID" value="ANM44913.1"/>
    <property type="molecule type" value="Genomic_DNA"/>
</dbReference>
<reference evidence="1 2" key="1">
    <citation type="journal article" date="2016" name="Sci. Rep.">
        <title>A proposed integrated approach for the preclinical evaluation of phage therapy in Pseudomonas infections.</title>
        <authorList>
            <person name="Danis-Wlodarczyk K."/>
            <person name="Vandenheuvel D."/>
            <person name="Jang H.B."/>
            <person name="Briers Y."/>
            <person name="Olszak T."/>
            <person name="Arabski M."/>
            <person name="Wasik S."/>
            <person name="Drabik M."/>
            <person name="Higgins G."/>
            <person name="Tyrrell J."/>
            <person name="Harvey B.J."/>
            <person name="Noben J.P."/>
            <person name="Lavigne R."/>
            <person name="Drulis-Kawa Z."/>
        </authorList>
    </citation>
    <scope>NUCLEOTIDE SEQUENCE [LARGE SCALE GENOMIC DNA]</scope>
</reference>
<evidence type="ECO:0000313" key="2">
    <source>
        <dbReference type="Proteomes" id="UP000224336"/>
    </source>
</evidence>
<protein>
    <submittedName>
        <fullName evidence="1">Putative major head protein</fullName>
    </submittedName>
</protein>
<dbReference type="Proteomes" id="UP000224336">
    <property type="component" value="Segment"/>
</dbReference>
<evidence type="ECO:0000313" key="1">
    <source>
        <dbReference type="EMBL" id="ANM44913.1"/>
    </source>
</evidence>
<proteinExistence type="predicted"/>
<name>A0A192Y5A0_9CAUD</name>